<feature type="region of interest" description="Disordered" evidence="1">
    <location>
        <begin position="65"/>
        <end position="94"/>
    </location>
</feature>
<reference evidence="4 5" key="1">
    <citation type="journal article" date="2008" name="Nature">
        <title>The Phaeodactylum genome reveals the evolutionary history of diatom genomes.</title>
        <authorList>
            <person name="Bowler C."/>
            <person name="Allen A.E."/>
            <person name="Badger J.H."/>
            <person name="Grimwood J."/>
            <person name="Jabbari K."/>
            <person name="Kuo A."/>
            <person name="Maheswari U."/>
            <person name="Martens C."/>
            <person name="Maumus F."/>
            <person name="Otillar R.P."/>
            <person name="Rayko E."/>
            <person name="Salamov A."/>
            <person name="Vandepoele K."/>
            <person name="Beszteri B."/>
            <person name="Gruber A."/>
            <person name="Heijde M."/>
            <person name="Katinka M."/>
            <person name="Mock T."/>
            <person name="Valentin K."/>
            <person name="Verret F."/>
            <person name="Berges J.A."/>
            <person name="Brownlee C."/>
            <person name="Cadoret J.P."/>
            <person name="Chiovitti A."/>
            <person name="Choi C.J."/>
            <person name="Coesel S."/>
            <person name="De Martino A."/>
            <person name="Detter J.C."/>
            <person name="Durkin C."/>
            <person name="Falciatore A."/>
            <person name="Fournet J."/>
            <person name="Haruta M."/>
            <person name="Huysman M.J."/>
            <person name="Jenkins B.D."/>
            <person name="Jiroutova K."/>
            <person name="Jorgensen R.E."/>
            <person name="Joubert Y."/>
            <person name="Kaplan A."/>
            <person name="Kroger N."/>
            <person name="Kroth P.G."/>
            <person name="La Roche J."/>
            <person name="Lindquist E."/>
            <person name="Lommer M."/>
            <person name="Martin-Jezequel V."/>
            <person name="Lopez P.J."/>
            <person name="Lucas S."/>
            <person name="Mangogna M."/>
            <person name="McGinnis K."/>
            <person name="Medlin L.K."/>
            <person name="Montsant A."/>
            <person name="Oudot-Le Secq M.P."/>
            <person name="Napoli C."/>
            <person name="Obornik M."/>
            <person name="Parker M.S."/>
            <person name="Petit J.L."/>
            <person name="Porcel B.M."/>
            <person name="Poulsen N."/>
            <person name="Robison M."/>
            <person name="Rychlewski L."/>
            <person name="Rynearson T.A."/>
            <person name="Schmutz J."/>
            <person name="Shapiro H."/>
            <person name="Siaut M."/>
            <person name="Stanley M."/>
            <person name="Sussman M.R."/>
            <person name="Taylor A.R."/>
            <person name="Vardi A."/>
            <person name="von Dassow P."/>
            <person name="Vyverman W."/>
            <person name="Willis A."/>
            <person name="Wyrwicz L.S."/>
            <person name="Rokhsar D.S."/>
            <person name="Weissenbach J."/>
            <person name="Armbrust E.V."/>
            <person name="Green B.R."/>
            <person name="Van de Peer Y."/>
            <person name="Grigoriev I.V."/>
        </authorList>
    </citation>
    <scope>NUCLEOTIDE SEQUENCE [LARGE SCALE GENOMIC DNA]</scope>
    <source>
        <strain evidence="4 5">CCAP 1055/1</strain>
    </source>
</reference>
<sequence length="492" mass="54589">MTPKFPQEMTRRLRATFARRSLKFLLIAALLNGSVASAFVSPTSSILQLQSSRATNPSTMQTIVSQQADSDSETVRIRGGGPLPPSNPKDPAAKNKKIRISSFDSMRFFLITQIVLGHFIRFAEPSDVVFKFFSHHNVIVGFFFVLSGYVTAYTTTENAQRIASPRLTETPSQKWILSKIFGYLPLHLFVLALFSPLFLYADVKYNGWPTAVWHGFLSGTMTQAWFPMHAEIWNAPTWFLSALTFATALFPFCLPKIAQMDKKQLRKTVGWLWIINLLPKIGYCYDLNVWKLAEGVSSAKAHPSMAMFNMVRFSPLLQVAEVLIGAVACRLVMLDGTEGDDTKTNALSTFVPLAGIIGLMLARATGLVEISDMLARAVVFVPLFLRFMMAAHRNTVKGVKDPLVSFLSSKFLGSLGALAFPIFVLHGPIGQVFYKKLIATRVFGKVMTGPQNFGLYLLTTVASAWIVQKTFLSSKAVANWSKNSVDKLSSWV</sequence>
<dbReference type="HOGENOM" id="CLU_559580_0_0_1"/>
<feature type="transmembrane region" description="Helical" evidence="2">
    <location>
        <begin position="345"/>
        <end position="362"/>
    </location>
</feature>
<keyword evidence="2" id="KW-0472">Membrane</keyword>
<protein>
    <recommendedName>
        <fullName evidence="3">Acyltransferase 3 domain-containing protein</fullName>
    </recommendedName>
</protein>
<reference evidence="5" key="2">
    <citation type="submission" date="2008-08" db="EMBL/GenBank/DDBJ databases">
        <authorList>
            <consortium name="Diatom Consortium"/>
            <person name="Grigoriev I."/>
            <person name="Grimwood J."/>
            <person name="Kuo A."/>
            <person name="Otillar R.P."/>
            <person name="Salamov A."/>
            <person name="Detter J.C."/>
            <person name="Lindquist E."/>
            <person name="Shapiro H."/>
            <person name="Lucas S."/>
            <person name="Glavina del Rio T."/>
            <person name="Pitluck S."/>
            <person name="Rokhsar D."/>
            <person name="Bowler C."/>
        </authorList>
    </citation>
    <scope>GENOME REANNOTATION</scope>
    <source>
        <strain evidence="5">CCAP 1055/1</strain>
    </source>
</reference>
<accession>B7FV55</accession>
<feature type="transmembrane region" description="Helical" evidence="2">
    <location>
        <begin position="374"/>
        <end position="391"/>
    </location>
</feature>
<dbReference type="GO" id="GO:0016747">
    <property type="term" value="F:acyltransferase activity, transferring groups other than amino-acyl groups"/>
    <property type="evidence" value="ECO:0007669"/>
    <property type="project" value="InterPro"/>
</dbReference>
<dbReference type="Pfam" id="PF01757">
    <property type="entry name" value="Acyl_transf_3"/>
    <property type="match status" value="1"/>
</dbReference>
<feature type="transmembrane region" description="Helical" evidence="2">
    <location>
        <begin position="180"/>
        <end position="201"/>
    </location>
</feature>
<dbReference type="Proteomes" id="UP000000759">
    <property type="component" value="Chromosome 5"/>
</dbReference>
<keyword evidence="5" id="KW-1185">Reference proteome</keyword>
<evidence type="ECO:0000256" key="2">
    <source>
        <dbReference type="SAM" id="Phobius"/>
    </source>
</evidence>
<name>B7FV55_PHATC</name>
<dbReference type="AlphaFoldDB" id="B7FV55"/>
<dbReference type="OrthoDB" id="5405781at2759"/>
<dbReference type="PaxDb" id="2850-Phatr44980"/>
<keyword evidence="2" id="KW-0812">Transmembrane</keyword>
<dbReference type="RefSeq" id="XP_002178867.1">
    <property type="nucleotide sequence ID" value="XM_002178831.1"/>
</dbReference>
<keyword evidence="2" id="KW-1133">Transmembrane helix</keyword>
<feature type="transmembrane region" description="Helical" evidence="2">
    <location>
        <begin position="313"/>
        <end position="333"/>
    </location>
</feature>
<evidence type="ECO:0000313" key="4">
    <source>
        <dbReference type="EMBL" id="EEC49565.1"/>
    </source>
</evidence>
<evidence type="ECO:0000259" key="3">
    <source>
        <dbReference type="Pfam" id="PF01757"/>
    </source>
</evidence>
<dbReference type="eggNOG" id="ENOG502SJ39">
    <property type="taxonomic scope" value="Eukaryota"/>
</dbReference>
<evidence type="ECO:0000313" key="5">
    <source>
        <dbReference type="Proteomes" id="UP000000759"/>
    </source>
</evidence>
<feature type="transmembrane region" description="Helical" evidence="2">
    <location>
        <begin position="411"/>
        <end position="433"/>
    </location>
</feature>
<proteinExistence type="predicted"/>
<dbReference type="EMBL" id="CM000608">
    <property type="protein sequence ID" value="EEC49565.1"/>
    <property type="molecule type" value="Genomic_DNA"/>
</dbReference>
<feature type="transmembrane region" description="Helical" evidence="2">
    <location>
        <begin position="238"/>
        <end position="258"/>
    </location>
</feature>
<dbReference type="KEGG" id="pti:PHATRDRAFT_44980"/>
<gene>
    <name evidence="4" type="ORF">PHATRDRAFT_44980</name>
</gene>
<evidence type="ECO:0000256" key="1">
    <source>
        <dbReference type="SAM" id="MobiDB-lite"/>
    </source>
</evidence>
<feature type="transmembrane region" description="Helical" evidence="2">
    <location>
        <begin position="453"/>
        <end position="472"/>
    </location>
</feature>
<dbReference type="GeneID" id="7199502"/>
<dbReference type="InterPro" id="IPR002656">
    <property type="entry name" value="Acyl_transf_3_dom"/>
</dbReference>
<organism evidence="4 5">
    <name type="scientific">Phaeodactylum tricornutum (strain CCAP 1055/1)</name>
    <dbReference type="NCBI Taxonomy" id="556484"/>
    <lineage>
        <taxon>Eukaryota</taxon>
        <taxon>Sar</taxon>
        <taxon>Stramenopiles</taxon>
        <taxon>Ochrophyta</taxon>
        <taxon>Bacillariophyta</taxon>
        <taxon>Bacillariophyceae</taxon>
        <taxon>Bacillariophycidae</taxon>
        <taxon>Naviculales</taxon>
        <taxon>Phaeodactylaceae</taxon>
        <taxon>Phaeodactylum</taxon>
    </lineage>
</organism>
<dbReference type="InParanoid" id="B7FV55"/>
<feature type="domain" description="Acyltransferase 3" evidence="3">
    <location>
        <begin position="101"/>
        <end position="467"/>
    </location>
</feature>